<organism evidence="1 2">
    <name type="scientific">Zootermopsis nevadensis</name>
    <name type="common">Dampwood termite</name>
    <dbReference type="NCBI Taxonomy" id="136037"/>
    <lineage>
        <taxon>Eukaryota</taxon>
        <taxon>Metazoa</taxon>
        <taxon>Ecdysozoa</taxon>
        <taxon>Arthropoda</taxon>
        <taxon>Hexapoda</taxon>
        <taxon>Insecta</taxon>
        <taxon>Pterygota</taxon>
        <taxon>Neoptera</taxon>
        <taxon>Polyneoptera</taxon>
        <taxon>Dictyoptera</taxon>
        <taxon>Blattodea</taxon>
        <taxon>Blattoidea</taxon>
        <taxon>Termitoidae</taxon>
        <taxon>Termopsidae</taxon>
        <taxon>Zootermopsis</taxon>
    </lineage>
</organism>
<dbReference type="InParanoid" id="A0A067QQ34"/>
<reference evidence="1 2" key="1">
    <citation type="journal article" date="2014" name="Nat. Commun.">
        <title>Molecular traces of alternative social organization in a termite genome.</title>
        <authorList>
            <person name="Terrapon N."/>
            <person name="Li C."/>
            <person name="Robertson H.M."/>
            <person name="Ji L."/>
            <person name="Meng X."/>
            <person name="Booth W."/>
            <person name="Chen Z."/>
            <person name="Childers C.P."/>
            <person name="Glastad K.M."/>
            <person name="Gokhale K."/>
            <person name="Gowin J."/>
            <person name="Gronenberg W."/>
            <person name="Hermansen R.A."/>
            <person name="Hu H."/>
            <person name="Hunt B.G."/>
            <person name="Huylmans A.K."/>
            <person name="Khalil S.M."/>
            <person name="Mitchell R.D."/>
            <person name="Munoz-Torres M.C."/>
            <person name="Mustard J.A."/>
            <person name="Pan H."/>
            <person name="Reese J.T."/>
            <person name="Scharf M.E."/>
            <person name="Sun F."/>
            <person name="Vogel H."/>
            <person name="Xiao J."/>
            <person name="Yang W."/>
            <person name="Yang Z."/>
            <person name="Yang Z."/>
            <person name="Zhou J."/>
            <person name="Zhu J."/>
            <person name="Brent C.S."/>
            <person name="Elsik C.G."/>
            <person name="Goodisman M.A."/>
            <person name="Liberles D.A."/>
            <person name="Roe R.M."/>
            <person name="Vargo E.L."/>
            <person name="Vilcinskas A."/>
            <person name="Wang J."/>
            <person name="Bornberg-Bauer E."/>
            <person name="Korb J."/>
            <person name="Zhang G."/>
            <person name="Liebig J."/>
        </authorList>
    </citation>
    <scope>NUCLEOTIDE SEQUENCE [LARGE SCALE GENOMIC DNA]</scope>
    <source>
        <tissue evidence="1">Whole organism</tissue>
    </source>
</reference>
<name>A0A067QQ34_ZOONE</name>
<dbReference type="Proteomes" id="UP000027135">
    <property type="component" value="Unassembled WGS sequence"/>
</dbReference>
<evidence type="ECO:0000313" key="2">
    <source>
        <dbReference type="Proteomes" id="UP000027135"/>
    </source>
</evidence>
<evidence type="ECO:0000313" key="1">
    <source>
        <dbReference type="EMBL" id="KDR04203.1"/>
    </source>
</evidence>
<dbReference type="EMBL" id="KK853625">
    <property type="protein sequence ID" value="KDR04203.1"/>
    <property type="molecule type" value="Genomic_DNA"/>
</dbReference>
<proteinExistence type="predicted"/>
<dbReference type="AlphaFoldDB" id="A0A067QQ34"/>
<gene>
    <name evidence="1" type="ORF">L798_04415</name>
</gene>
<protein>
    <submittedName>
        <fullName evidence="1">Uncharacterized protein</fullName>
    </submittedName>
</protein>
<accession>A0A067QQ34</accession>
<keyword evidence="2" id="KW-1185">Reference proteome</keyword>
<sequence>MVYAKFSSLTRRTNMLILCMIEAPTWPQKCCKAKDAVLKLTDGVLASSCMKCWLAKVPSVFDAKEDITALYE</sequence>